<sequence length="124" mass="12449">MLTPLLNSGELVGEHEVVTLEAKQAKELVECGAVEVLGLVEEETIVSPAIISAEVSANAVTQEQAATVPGADKPAETPSADSASAEVSANAVTQEQAATVPGAVVEQPSTAKGTTKAKPKASNS</sequence>
<protein>
    <submittedName>
        <fullName evidence="2">Uncharacterized protein</fullName>
    </submittedName>
</protein>
<reference evidence="2" key="1">
    <citation type="submission" date="2021-10" db="EMBL/GenBank/DDBJ databases">
        <title>The complete genome sequence of Leeia sp. TBRC 13508.</title>
        <authorList>
            <person name="Charoenyingcharoen P."/>
            <person name="Yukphan P."/>
        </authorList>
    </citation>
    <scope>NUCLEOTIDE SEQUENCE</scope>
    <source>
        <strain evidence="2">TBRC 13508</strain>
    </source>
</reference>
<accession>A0ABS8D296</accession>
<keyword evidence="3" id="KW-1185">Reference proteome</keyword>
<dbReference type="RefSeq" id="WP_227177923.1">
    <property type="nucleotide sequence ID" value="NZ_JAJBZT010000001.1"/>
</dbReference>
<feature type="compositionally biased region" description="Basic residues" evidence="1">
    <location>
        <begin position="115"/>
        <end position="124"/>
    </location>
</feature>
<evidence type="ECO:0000313" key="3">
    <source>
        <dbReference type="Proteomes" id="UP001165395"/>
    </source>
</evidence>
<proteinExistence type="predicted"/>
<evidence type="ECO:0000313" key="2">
    <source>
        <dbReference type="EMBL" id="MCB6182317.1"/>
    </source>
</evidence>
<comment type="caution">
    <text evidence="2">The sequence shown here is derived from an EMBL/GenBank/DDBJ whole genome shotgun (WGS) entry which is preliminary data.</text>
</comment>
<feature type="region of interest" description="Disordered" evidence="1">
    <location>
        <begin position="61"/>
        <end position="124"/>
    </location>
</feature>
<organism evidence="2 3">
    <name type="scientific">Leeia speluncae</name>
    <dbReference type="NCBI Taxonomy" id="2884804"/>
    <lineage>
        <taxon>Bacteria</taxon>
        <taxon>Pseudomonadati</taxon>
        <taxon>Pseudomonadota</taxon>
        <taxon>Betaproteobacteria</taxon>
        <taxon>Neisseriales</taxon>
        <taxon>Leeiaceae</taxon>
        <taxon>Leeia</taxon>
    </lineage>
</organism>
<feature type="compositionally biased region" description="Polar residues" evidence="1">
    <location>
        <begin position="79"/>
        <end position="97"/>
    </location>
</feature>
<dbReference type="Proteomes" id="UP001165395">
    <property type="component" value="Unassembled WGS sequence"/>
</dbReference>
<evidence type="ECO:0000256" key="1">
    <source>
        <dbReference type="SAM" id="MobiDB-lite"/>
    </source>
</evidence>
<gene>
    <name evidence="2" type="ORF">LIN78_01945</name>
</gene>
<dbReference type="EMBL" id="JAJBZT010000001">
    <property type="protein sequence ID" value="MCB6182317.1"/>
    <property type="molecule type" value="Genomic_DNA"/>
</dbReference>
<name>A0ABS8D296_9NEIS</name>